<dbReference type="SUPFAM" id="SSF52058">
    <property type="entry name" value="L domain-like"/>
    <property type="match status" value="1"/>
</dbReference>
<dbReference type="AlphaFoldDB" id="A0ABD3F710"/>
<dbReference type="PANTHER" id="PTHR45712">
    <property type="entry name" value="AGAP008170-PA"/>
    <property type="match status" value="1"/>
</dbReference>
<dbReference type="PANTHER" id="PTHR45712:SF22">
    <property type="entry name" value="INSULIN-LIKE GROWTH FACTOR-BINDING PROTEIN COMPLEX ACID LABILE SUBUNIT"/>
    <property type="match status" value="1"/>
</dbReference>
<keyword evidence="4" id="KW-1185">Reference proteome</keyword>
<comment type="caution">
    <text evidence="3">The sequence shown here is derived from an EMBL/GenBank/DDBJ whole genome shotgun (WGS) entry which is preliminary data.</text>
</comment>
<accession>A0ABD3F710</accession>
<evidence type="ECO:0000313" key="4">
    <source>
        <dbReference type="Proteomes" id="UP001632037"/>
    </source>
</evidence>
<dbReference type="Proteomes" id="UP001632037">
    <property type="component" value="Unassembled WGS sequence"/>
</dbReference>
<evidence type="ECO:0000256" key="2">
    <source>
        <dbReference type="ARBA" id="ARBA00022737"/>
    </source>
</evidence>
<keyword evidence="2" id="KW-0677">Repeat</keyword>
<keyword evidence="1" id="KW-0433">Leucine-rich repeat</keyword>
<dbReference type="InterPro" id="IPR032675">
    <property type="entry name" value="LRR_dom_sf"/>
</dbReference>
<reference evidence="3 4" key="1">
    <citation type="submission" date="2024-09" db="EMBL/GenBank/DDBJ databases">
        <title>Genome sequencing and assembly of Phytophthora oleae, isolate VK10A, causative agent of rot of olive drupes.</title>
        <authorList>
            <person name="Conti Taguali S."/>
            <person name="Riolo M."/>
            <person name="La Spada F."/>
            <person name="Cacciola S.O."/>
            <person name="Dionisio G."/>
        </authorList>
    </citation>
    <scope>NUCLEOTIDE SEQUENCE [LARGE SCALE GENOMIC DNA]</scope>
    <source>
        <strain evidence="3 4">VK10A</strain>
    </source>
</reference>
<gene>
    <name evidence="3" type="ORF">V7S43_013058</name>
</gene>
<evidence type="ECO:0008006" key="5">
    <source>
        <dbReference type="Google" id="ProtNLM"/>
    </source>
</evidence>
<organism evidence="3 4">
    <name type="scientific">Phytophthora oleae</name>
    <dbReference type="NCBI Taxonomy" id="2107226"/>
    <lineage>
        <taxon>Eukaryota</taxon>
        <taxon>Sar</taxon>
        <taxon>Stramenopiles</taxon>
        <taxon>Oomycota</taxon>
        <taxon>Peronosporomycetes</taxon>
        <taxon>Peronosporales</taxon>
        <taxon>Peronosporaceae</taxon>
        <taxon>Phytophthora</taxon>
    </lineage>
</organism>
<sequence length="432" mass="48851">MPYMLHFDFETLDFPDEMLYGDTSFPNLVLENRAFFFMSWDNAGIRGVPHVSLFFSLLAIGSMLNSEPPKLTESHSRPKIRSSKKKSIVVVNAIEVLTQASDGIYWVAKLSQQVYQTMVPLFFLATGGIVLALHLTAQHKIVQDNEVMSRMCLQRMHPWLAPNSSCAVVQYNCYQEGVVSPPRDVFRWLEREVVRKITFMHCSEFQMPPIILEFPSLMGIELWNVTFARWGEEAAVSARLHPNLLFLFFSFVNMTEIPDGILSPELPELLTDLKFAHTNVTSLPEAIVKSWKRIEVLYVEHSNLEAFVMQLPALSELSLIDNKFNVIPDEAFSTAVSTNYYNLALSHNAISHLPSKVNFCVFNLALEFTQLAQLPGWVKENVSVSLSLRHSSVCEPSANVQLPAVAHCGENDPLGEERFPTKIVEPFRALNA</sequence>
<dbReference type="Gene3D" id="3.80.10.10">
    <property type="entry name" value="Ribonuclease Inhibitor"/>
    <property type="match status" value="1"/>
</dbReference>
<name>A0ABD3F710_9STRA</name>
<dbReference type="EMBL" id="JBIMZQ010000034">
    <property type="protein sequence ID" value="KAL3661762.1"/>
    <property type="molecule type" value="Genomic_DNA"/>
</dbReference>
<evidence type="ECO:0000256" key="1">
    <source>
        <dbReference type="ARBA" id="ARBA00022614"/>
    </source>
</evidence>
<dbReference type="InterPro" id="IPR050333">
    <property type="entry name" value="SLRP"/>
</dbReference>
<protein>
    <recommendedName>
        <fullName evidence="5">Leucine-rich repeat-containing N-terminal plant-type domain-containing protein</fullName>
    </recommendedName>
</protein>
<evidence type="ECO:0000313" key="3">
    <source>
        <dbReference type="EMBL" id="KAL3661762.1"/>
    </source>
</evidence>
<proteinExistence type="predicted"/>